<organism evidence="2 3">
    <name type="scientific">Caldanaerobius fijiensis DSM 17918</name>
    <dbReference type="NCBI Taxonomy" id="1121256"/>
    <lineage>
        <taxon>Bacteria</taxon>
        <taxon>Bacillati</taxon>
        <taxon>Bacillota</taxon>
        <taxon>Clostridia</taxon>
        <taxon>Thermoanaerobacterales</taxon>
        <taxon>Thermoanaerobacteraceae</taxon>
        <taxon>Caldanaerobius</taxon>
    </lineage>
</organism>
<feature type="transmembrane region" description="Helical" evidence="1">
    <location>
        <begin position="144"/>
        <end position="161"/>
    </location>
</feature>
<sequence length="172" mass="19547">MVGNIKIIITLLVVFVIVFAPYNTYAVDYMPVDSGKLINNAIKYDGKKVEYQGEVIGDVMKRGEYAWINVNDGNNAIGIYLRTTEVDKIKTVGNYKYKGDIVKILGTFHRACKQHGGELDIHADRLIIVKKGYRINHAFDIRRAVLGFFLLTVAATLFVMNRKLRNFNTRKS</sequence>
<keyword evidence="1" id="KW-0472">Membrane</keyword>
<evidence type="ECO:0000313" key="2">
    <source>
        <dbReference type="EMBL" id="SHF67046.1"/>
    </source>
</evidence>
<keyword evidence="1" id="KW-1133">Transmembrane helix</keyword>
<dbReference type="STRING" id="1121256.SAMN02746089_02356"/>
<dbReference type="Proteomes" id="UP000184088">
    <property type="component" value="Unassembled WGS sequence"/>
</dbReference>
<proteinExistence type="predicted"/>
<dbReference type="OrthoDB" id="1758039at2"/>
<dbReference type="AlphaFoldDB" id="A0A1M5DJF3"/>
<dbReference type="RefSeq" id="WP_073345642.1">
    <property type="nucleotide sequence ID" value="NZ_FQVH01000036.1"/>
</dbReference>
<keyword evidence="3" id="KW-1185">Reference proteome</keyword>
<keyword evidence="1" id="KW-0812">Transmembrane</keyword>
<dbReference type="EMBL" id="FQVH01000036">
    <property type="protein sequence ID" value="SHF67046.1"/>
    <property type="molecule type" value="Genomic_DNA"/>
</dbReference>
<gene>
    <name evidence="2" type="ORF">SAMN02746089_02356</name>
</gene>
<evidence type="ECO:0000313" key="3">
    <source>
        <dbReference type="Proteomes" id="UP000184088"/>
    </source>
</evidence>
<protein>
    <recommendedName>
        <fullName evidence="4">DNA-binding protein</fullName>
    </recommendedName>
</protein>
<evidence type="ECO:0000256" key="1">
    <source>
        <dbReference type="SAM" id="Phobius"/>
    </source>
</evidence>
<reference evidence="2 3" key="1">
    <citation type="submission" date="2016-11" db="EMBL/GenBank/DDBJ databases">
        <authorList>
            <person name="Jaros S."/>
            <person name="Januszkiewicz K."/>
            <person name="Wedrychowicz H."/>
        </authorList>
    </citation>
    <scope>NUCLEOTIDE SEQUENCE [LARGE SCALE GENOMIC DNA]</scope>
    <source>
        <strain evidence="2 3">DSM 17918</strain>
    </source>
</reference>
<evidence type="ECO:0008006" key="4">
    <source>
        <dbReference type="Google" id="ProtNLM"/>
    </source>
</evidence>
<name>A0A1M5DJF3_9THEO</name>
<accession>A0A1M5DJF3</accession>